<sequence>KKAKIQRLKLIGPIIQELMPIGTEDDPDDIDEESPSRMTFRVINSLATKLPPQQVFPVVMEHITAYIQNSNPKFRKAGMMAFAVLIEGCSDYMRPKFNDLLPIVCNGLRDPEVIVRRGACLALSCLAEELDQEIATNHTILLPLLFELTNDTSTEIIKQACNALDLILEGLGDVILQYLPALMERLLILLDNGANEIKDTVIAAIGSAAHASGEEFKPYFPRVIGRLQMLMTLNQTNEDIVLRGVATDTVGAIAEAVGKEMIQPYVNDIMRLAIEGSHTESARLRECSYCLFAVLSRVFKEEFSPYLSTIMPQLIKSCQMEEHNLLGLEAEENLSCDLDIDDEDDTEIVISSAVVDEKEIAVEAIGVIFENTRSHFIPYVELTLQELIKLSNHHSENVRKVVVGSLFSFLATFYSMSHPTKWEPGLHVKVPIHENVHNMAKAVLSTILTMWEDEESKLVVIQICDELADAIKICGPAIIAD</sequence>
<evidence type="ECO:0000313" key="2">
    <source>
        <dbReference type="Proteomes" id="UP000789860"/>
    </source>
</evidence>
<evidence type="ECO:0000313" key="1">
    <source>
        <dbReference type="EMBL" id="CAG8625634.1"/>
    </source>
</evidence>
<feature type="non-terminal residue" evidence="1">
    <location>
        <position position="1"/>
    </location>
</feature>
<keyword evidence="2" id="KW-1185">Reference proteome</keyword>
<proteinExistence type="predicted"/>
<protein>
    <submittedName>
        <fullName evidence="1">9156_t:CDS:1</fullName>
    </submittedName>
</protein>
<name>A0ACA9N1E9_9GLOM</name>
<organism evidence="1 2">
    <name type="scientific">Scutellospora calospora</name>
    <dbReference type="NCBI Taxonomy" id="85575"/>
    <lineage>
        <taxon>Eukaryota</taxon>
        <taxon>Fungi</taxon>
        <taxon>Fungi incertae sedis</taxon>
        <taxon>Mucoromycota</taxon>
        <taxon>Glomeromycotina</taxon>
        <taxon>Glomeromycetes</taxon>
        <taxon>Diversisporales</taxon>
        <taxon>Gigasporaceae</taxon>
        <taxon>Scutellospora</taxon>
    </lineage>
</organism>
<accession>A0ACA9N1E9</accession>
<reference evidence="1" key="1">
    <citation type="submission" date="2021-06" db="EMBL/GenBank/DDBJ databases">
        <authorList>
            <person name="Kallberg Y."/>
            <person name="Tangrot J."/>
            <person name="Rosling A."/>
        </authorList>
    </citation>
    <scope>NUCLEOTIDE SEQUENCE</scope>
    <source>
        <strain evidence="1">AU212A</strain>
    </source>
</reference>
<dbReference type="Proteomes" id="UP000789860">
    <property type="component" value="Unassembled WGS sequence"/>
</dbReference>
<dbReference type="EMBL" id="CAJVPM010018576">
    <property type="protein sequence ID" value="CAG8625634.1"/>
    <property type="molecule type" value="Genomic_DNA"/>
</dbReference>
<comment type="caution">
    <text evidence="1">The sequence shown here is derived from an EMBL/GenBank/DDBJ whole genome shotgun (WGS) entry which is preliminary data.</text>
</comment>
<gene>
    <name evidence="1" type="ORF">SCALOS_LOCUS7796</name>
</gene>
<feature type="non-terminal residue" evidence="1">
    <location>
        <position position="481"/>
    </location>
</feature>